<dbReference type="OrthoDB" id="634585at2"/>
<protein>
    <submittedName>
        <fullName evidence="5">Mucoidy inhibitor MuiA family protein</fullName>
    </submittedName>
</protein>
<evidence type="ECO:0000259" key="4">
    <source>
        <dbReference type="Pfam" id="PF13600"/>
    </source>
</evidence>
<dbReference type="NCBIfam" id="TIGR02231">
    <property type="entry name" value="mucoidy inhibitor MuiA family protein"/>
    <property type="match status" value="1"/>
</dbReference>
<feature type="chain" id="PRO_5020480024" evidence="2">
    <location>
        <begin position="20"/>
        <end position="539"/>
    </location>
</feature>
<dbReference type="AlphaFoldDB" id="A0A4R0NEZ2"/>
<dbReference type="PANTHER" id="PTHR31005">
    <property type="entry name" value="DUF4139 DOMAIN-CONTAINING PROTEIN"/>
    <property type="match status" value="1"/>
</dbReference>
<dbReference type="RefSeq" id="WP_131608221.1">
    <property type="nucleotide sequence ID" value="NZ_SJSM01000003.1"/>
</dbReference>
<comment type="caution">
    <text evidence="5">The sequence shown here is derived from an EMBL/GenBank/DDBJ whole genome shotgun (WGS) entry which is preliminary data.</text>
</comment>
<dbReference type="InterPro" id="IPR011935">
    <property type="entry name" value="CHP02231"/>
</dbReference>
<feature type="coiled-coil region" evidence="1">
    <location>
        <begin position="166"/>
        <end position="200"/>
    </location>
</feature>
<name>A0A4R0NEZ2_9SPHI</name>
<evidence type="ECO:0000259" key="3">
    <source>
        <dbReference type="Pfam" id="PF13598"/>
    </source>
</evidence>
<evidence type="ECO:0000313" key="5">
    <source>
        <dbReference type="EMBL" id="TCC97863.1"/>
    </source>
</evidence>
<feature type="domain" description="DUF4140" evidence="4">
    <location>
        <begin position="33"/>
        <end position="119"/>
    </location>
</feature>
<reference evidence="5 6" key="1">
    <citation type="submission" date="2019-02" db="EMBL/GenBank/DDBJ databases">
        <title>Pedobacter sp. RP-3-8 sp. nov., isolated from Arctic soil.</title>
        <authorList>
            <person name="Dahal R.H."/>
        </authorList>
    </citation>
    <scope>NUCLEOTIDE SEQUENCE [LARGE SCALE GENOMIC DNA]</scope>
    <source>
        <strain evidence="5 6">RP-3-8</strain>
    </source>
</reference>
<proteinExistence type="predicted"/>
<dbReference type="Proteomes" id="UP000291117">
    <property type="component" value="Unassembled WGS sequence"/>
</dbReference>
<sequence length="539" mass="60180">MKSIYLFLLIALNTSIVKAQQPRLFPAVLESAIVYRAGAELNHKARINIPTGTSEIVITNIANTLDENSIQISVPPSVTILSTSFSKDYLKQDNNSPAYRIIDDSLTSAKRELVKVQNKSIVETNLLGLLDKNQTVGGTNIGVNVNELIKVADYYKSKQLELRNSIATLQETEQHWQRKIAKLQKQLQELSQDKSGTTGQVIINVLATQPVNGDFNINYLSPNAHWQALYDLRAENTASPLKILYKASISQYTGIDWKKVKLSLSTGNPTQNGTAPLLSSWFLQFGNPQYQLAKQLEGRIAGIVVKGKSLQDQNELKEVAFAAPSNIGSHLTQVENQLNVVFDIDIPYDIASNSKPHSVMLKESAQPATFKYYSIPKVDNDAFLMAEITDYEKLNLLPGEANLIFENSYIGKSYINPNALTDTLKLSMGRDKKIIIKREKIAEQTGIKTIGSNKKQTFTYEITIRNSKKEAINLQLKDQYPISTDKDMEVELLSSNGAEVDKETGILTWNLNMKAASSQKIRISYSVKYPKDKVIPNLY</sequence>
<dbReference type="Pfam" id="PF13600">
    <property type="entry name" value="DUF4140"/>
    <property type="match status" value="1"/>
</dbReference>
<evidence type="ECO:0000313" key="6">
    <source>
        <dbReference type="Proteomes" id="UP000291117"/>
    </source>
</evidence>
<evidence type="ECO:0000256" key="1">
    <source>
        <dbReference type="SAM" id="Coils"/>
    </source>
</evidence>
<keyword evidence="2" id="KW-0732">Signal</keyword>
<dbReference type="InterPro" id="IPR025554">
    <property type="entry name" value="DUF4140"/>
</dbReference>
<keyword evidence="6" id="KW-1185">Reference proteome</keyword>
<feature type="domain" description="DUF4139" evidence="3">
    <location>
        <begin position="216"/>
        <end position="531"/>
    </location>
</feature>
<dbReference type="EMBL" id="SJSM01000003">
    <property type="protein sequence ID" value="TCC97863.1"/>
    <property type="molecule type" value="Genomic_DNA"/>
</dbReference>
<dbReference type="PANTHER" id="PTHR31005:SF8">
    <property type="entry name" value="DUF4139 DOMAIN-CONTAINING PROTEIN"/>
    <property type="match status" value="1"/>
</dbReference>
<dbReference type="Pfam" id="PF13598">
    <property type="entry name" value="DUF4139"/>
    <property type="match status" value="1"/>
</dbReference>
<evidence type="ECO:0000256" key="2">
    <source>
        <dbReference type="SAM" id="SignalP"/>
    </source>
</evidence>
<gene>
    <name evidence="5" type="ORF">EZ444_08105</name>
</gene>
<dbReference type="InterPro" id="IPR037291">
    <property type="entry name" value="DUF4139"/>
</dbReference>
<organism evidence="5 6">
    <name type="scientific">Pedobacter hiemivivus</name>
    <dbReference type="NCBI Taxonomy" id="2530454"/>
    <lineage>
        <taxon>Bacteria</taxon>
        <taxon>Pseudomonadati</taxon>
        <taxon>Bacteroidota</taxon>
        <taxon>Sphingobacteriia</taxon>
        <taxon>Sphingobacteriales</taxon>
        <taxon>Sphingobacteriaceae</taxon>
        <taxon>Pedobacter</taxon>
    </lineage>
</organism>
<accession>A0A4R0NEZ2</accession>
<feature type="signal peptide" evidence="2">
    <location>
        <begin position="1"/>
        <end position="19"/>
    </location>
</feature>
<keyword evidence="1" id="KW-0175">Coiled coil</keyword>